<dbReference type="Pfam" id="PF03445">
    <property type="entry name" value="DUF294"/>
    <property type="match status" value="1"/>
</dbReference>
<evidence type="ECO:0000259" key="1">
    <source>
        <dbReference type="Pfam" id="PF03445"/>
    </source>
</evidence>
<dbReference type="Gene3D" id="2.60.120.1440">
    <property type="match status" value="1"/>
</dbReference>
<dbReference type="PANTHER" id="PTHR30273">
    <property type="entry name" value="PERIPLASMIC SIGNAL SENSOR AND SIGMA FACTOR ACTIVATOR FECR-RELATED"/>
    <property type="match status" value="1"/>
</dbReference>
<sequence>MRHPVTCAPDTPVREAVRLMHEQQDQRLCGVVSERDLFSLQRVDLVHLARTIRHAARVENLVSLRGEIGQLVERMLAHGASSTQITHIITLLNDHTVCRVIELAIQDKGDPGVPFSWLCFGSEGRREQTLHTDQDNGILFEARDAAQAAEIRARLLPLAQHINQGLAQCGFTLCKGNIMAGNPELCLSRADRALKDSLGYRLQHPFIDVAELAPLLNPDVVLRDAGLDDWTAHFGLQAVNASIPGNTLSSVQSPHGELVGALYRDHRGWLLGWLRRNVACAERAEDLSQDTFVRLLGREQLPAPREPRAFLAAVARGLLFDHFRRAALEQAYLAELMLIPEAEQPSPEEQHLILEDLKAIDRLLGKLSSKARAAFLSRPVSAKVLDAAIAWQLCLDAGSAEERADFERWHAADEEHARAWMQLGMLNQRFAAAAGPARKALGETRAGLRQRVRKLGSGLASIVLVGGLLGWLSTHQSLDYWLADQRTATGEQRSLRLEDGTLLSLNTHSAVDVRFDGQQRLIVLREGEISIETGHKDDRPFIVATTDGRLRALGTRFLVRLEDQGTRLSVLQSAVAAKPQDSGDEQIVREGQQVMMSHDQLGSIDPLALGADAWTHGMLVVDNVRLDALVQELGRYRSGYLGVSPEVAGLRITGSFPLHDTDLALQSLLPTLPVQVQKRTPWWVTIVAKGETP</sequence>
<dbReference type="WBParaSite" id="L893_g27130.t1">
    <property type="protein sequence ID" value="L893_g27130.t1"/>
    <property type="gene ID" value="L893_g27130"/>
</dbReference>
<evidence type="ECO:0000259" key="3">
    <source>
        <dbReference type="Pfam" id="PF04773"/>
    </source>
</evidence>
<dbReference type="Gene3D" id="3.10.580.10">
    <property type="entry name" value="CBS-domain"/>
    <property type="match status" value="1"/>
</dbReference>
<dbReference type="InterPro" id="IPR007627">
    <property type="entry name" value="RNA_pol_sigma70_r2"/>
</dbReference>
<dbReference type="InterPro" id="IPR012373">
    <property type="entry name" value="Ferrdict_sens_TM"/>
</dbReference>
<organism evidence="5 6">
    <name type="scientific">Steinernema glaseri</name>
    <dbReference type="NCBI Taxonomy" id="37863"/>
    <lineage>
        <taxon>Eukaryota</taxon>
        <taxon>Metazoa</taxon>
        <taxon>Ecdysozoa</taxon>
        <taxon>Nematoda</taxon>
        <taxon>Chromadorea</taxon>
        <taxon>Rhabditida</taxon>
        <taxon>Tylenchina</taxon>
        <taxon>Panagrolaimomorpha</taxon>
        <taxon>Strongyloidoidea</taxon>
        <taxon>Steinernematidae</taxon>
        <taxon>Steinernema</taxon>
    </lineage>
</organism>
<evidence type="ECO:0000259" key="4">
    <source>
        <dbReference type="Pfam" id="PF16220"/>
    </source>
</evidence>
<dbReference type="Proteomes" id="UP000095287">
    <property type="component" value="Unplaced"/>
</dbReference>
<dbReference type="InterPro" id="IPR032623">
    <property type="entry name" value="FecR_N"/>
</dbReference>
<name>A0A1I7ZK83_9BILA</name>
<dbReference type="GO" id="GO:0006352">
    <property type="term" value="P:DNA-templated transcription initiation"/>
    <property type="evidence" value="ECO:0007669"/>
    <property type="project" value="InterPro"/>
</dbReference>
<dbReference type="InterPro" id="IPR013325">
    <property type="entry name" value="RNA_pol_sigma_r2"/>
</dbReference>
<dbReference type="AlphaFoldDB" id="A0A1I7ZK83"/>
<dbReference type="SUPFAM" id="SSF54631">
    <property type="entry name" value="CBS-domain pair"/>
    <property type="match status" value="1"/>
</dbReference>
<evidence type="ECO:0000313" key="6">
    <source>
        <dbReference type="WBParaSite" id="L893_g27130.t1"/>
    </source>
</evidence>
<dbReference type="InterPro" id="IPR046342">
    <property type="entry name" value="CBS_dom_sf"/>
</dbReference>
<dbReference type="Pfam" id="PF04542">
    <property type="entry name" value="Sigma70_r2"/>
    <property type="match status" value="1"/>
</dbReference>
<accession>A0A1I7ZK83</accession>
<protein>
    <submittedName>
        <fullName evidence="6">CBS domain-containing protein</fullName>
    </submittedName>
</protein>
<dbReference type="GO" id="GO:0003700">
    <property type="term" value="F:DNA-binding transcription factor activity"/>
    <property type="evidence" value="ECO:0007669"/>
    <property type="project" value="InterPro"/>
</dbReference>
<dbReference type="Pfam" id="PF04773">
    <property type="entry name" value="FecR"/>
    <property type="match status" value="1"/>
</dbReference>
<dbReference type="Gene3D" id="1.10.1740.10">
    <property type="match status" value="1"/>
</dbReference>
<feature type="domain" description="FecR N-terminal" evidence="4">
    <location>
        <begin position="386"/>
        <end position="423"/>
    </location>
</feature>
<proteinExistence type="predicted"/>
<dbReference type="InterPro" id="IPR005105">
    <property type="entry name" value="GlnD_Uridyltrans_N"/>
</dbReference>
<dbReference type="Pfam" id="PF16220">
    <property type="entry name" value="DUF4880"/>
    <property type="match status" value="1"/>
</dbReference>
<feature type="domain" description="FecR protein" evidence="3">
    <location>
        <begin position="486"/>
        <end position="575"/>
    </location>
</feature>
<evidence type="ECO:0000259" key="2">
    <source>
        <dbReference type="Pfam" id="PF04542"/>
    </source>
</evidence>
<dbReference type="SUPFAM" id="SSF88946">
    <property type="entry name" value="Sigma2 domain of RNA polymerase sigma factors"/>
    <property type="match status" value="1"/>
</dbReference>
<dbReference type="GO" id="GO:0016989">
    <property type="term" value="F:sigma factor antagonist activity"/>
    <property type="evidence" value="ECO:0007669"/>
    <property type="project" value="TreeGrafter"/>
</dbReference>
<reference evidence="6" key="1">
    <citation type="submission" date="2016-11" db="UniProtKB">
        <authorList>
            <consortium name="WormBaseParasite"/>
        </authorList>
    </citation>
    <scope>IDENTIFICATION</scope>
</reference>
<dbReference type="InterPro" id="IPR006860">
    <property type="entry name" value="FecR"/>
</dbReference>
<keyword evidence="5" id="KW-1185">Reference proteome</keyword>
<dbReference type="GO" id="GO:0008773">
    <property type="term" value="F:[protein-PII] uridylyltransferase activity"/>
    <property type="evidence" value="ECO:0007669"/>
    <property type="project" value="InterPro"/>
</dbReference>
<dbReference type="CDD" id="cd05401">
    <property type="entry name" value="NT_GlnE_GlnD_like"/>
    <property type="match status" value="1"/>
</dbReference>
<dbReference type="PANTHER" id="PTHR30273:SF2">
    <property type="entry name" value="PROTEIN FECR"/>
    <property type="match status" value="1"/>
</dbReference>
<feature type="domain" description="Protein-PII uridylyltransferase N-terminal" evidence="1">
    <location>
        <begin position="67"/>
        <end position="189"/>
    </location>
</feature>
<evidence type="ECO:0000313" key="5">
    <source>
        <dbReference type="Proteomes" id="UP000095287"/>
    </source>
</evidence>
<feature type="domain" description="RNA polymerase sigma-70 region 2" evidence="2">
    <location>
        <begin position="262"/>
        <end position="327"/>
    </location>
</feature>